<keyword evidence="1" id="KW-0732">Signal</keyword>
<feature type="signal peptide" evidence="1">
    <location>
        <begin position="1"/>
        <end position="22"/>
    </location>
</feature>
<comment type="caution">
    <text evidence="2">The sequence shown here is derived from an EMBL/GenBank/DDBJ whole genome shotgun (WGS) entry which is preliminary data.</text>
</comment>
<dbReference type="Proteomes" id="UP000823388">
    <property type="component" value="Chromosome 4N"/>
</dbReference>
<dbReference type="EMBL" id="CM029044">
    <property type="protein sequence ID" value="KAG2606960.1"/>
    <property type="molecule type" value="Genomic_DNA"/>
</dbReference>
<evidence type="ECO:0000256" key="1">
    <source>
        <dbReference type="SAM" id="SignalP"/>
    </source>
</evidence>
<protein>
    <submittedName>
        <fullName evidence="2">Uncharacterized protein</fullName>
    </submittedName>
</protein>
<gene>
    <name evidence="2" type="ORF">PVAP13_4NG195300</name>
</gene>
<sequence length="142" mass="16869">MPELCISYLSFLLSLFCKSSLSTQIDHFETIFLFFDNQVTDWFIHINFDGTHMHADPSEVNLQNFKEYMLYEMLELKEIEPGCLLHLFTSLTEYYKILTFGTSDIVILHRLYLSRFCHFDELNEVDLCRHYLEIVCLTVTSM</sequence>
<reference evidence="2" key="1">
    <citation type="submission" date="2020-05" db="EMBL/GenBank/DDBJ databases">
        <title>WGS assembly of Panicum virgatum.</title>
        <authorList>
            <person name="Lovell J.T."/>
            <person name="Jenkins J."/>
            <person name="Shu S."/>
            <person name="Juenger T.E."/>
            <person name="Schmutz J."/>
        </authorList>
    </citation>
    <scope>NUCLEOTIDE SEQUENCE</scope>
    <source>
        <strain evidence="2">AP13</strain>
    </source>
</reference>
<dbReference type="AlphaFoldDB" id="A0A8T0T7G0"/>
<organism evidence="2 3">
    <name type="scientific">Panicum virgatum</name>
    <name type="common">Blackwell switchgrass</name>
    <dbReference type="NCBI Taxonomy" id="38727"/>
    <lineage>
        <taxon>Eukaryota</taxon>
        <taxon>Viridiplantae</taxon>
        <taxon>Streptophyta</taxon>
        <taxon>Embryophyta</taxon>
        <taxon>Tracheophyta</taxon>
        <taxon>Spermatophyta</taxon>
        <taxon>Magnoliopsida</taxon>
        <taxon>Liliopsida</taxon>
        <taxon>Poales</taxon>
        <taxon>Poaceae</taxon>
        <taxon>PACMAD clade</taxon>
        <taxon>Panicoideae</taxon>
        <taxon>Panicodae</taxon>
        <taxon>Paniceae</taxon>
        <taxon>Panicinae</taxon>
        <taxon>Panicum</taxon>
        <taxon>Panicum sect. Hiantes</taxon>
    </lineage>
</organism>
<accession>A0A8T0T7G0</accession>
<proteinExistence type="predicted"/>
<name>A0A8T0T7G0_PANVG</name>
<evidence type="ECO:0000313" key="2">
    <source>
        <dbReference type="EMBL" id="KAG2606960.1"/>
    </source>
</evidence>
<keyword evidence="3" id="KW-1185">Reference proteome</keyword>
<evidence type="ECO:0000313" key="3">
    <source>
        <dbReference type="Proteomes" id="UP000823388"/>
    </source>
</evidence>
<feature type="chain" id="PRO_5035760872" evidence="1">
    <location>
        <begin position="23"/>
        <end position="142"/>
    </location>
</feature>